<dbReference type="OrthoDB" id="5335210at2759"/>
<feature type="compositionally biased region" description="Basic and acidic residues" evidence="1">
    <location>
        <begin position="195"/>
        <end position="204"/>
    </location>
</feature>
<evidence type="ECO:0000313" key="2">
    <source>
        <dbReference type="EMBL" id="PHH66517.1"/>
    </source>
</evidence>
<feature type="region of interest" description="Disordered" evidence="1">
    <location>
        <begin position="919"/>
        <end position="973"/>
    </location>
</feature>
<feature type="compositionally biased region" description="Low complexity" evidence="1">
    <location>
        <begin position="714"/>
        <end position="725"/>
    </location>
</feature>
<feature type="compositionally biased region" description="Polar residues" evidence="1">
    <location>
        <begin position="959"/>
        <end position="973"/>
    </location>
</feature>
<accession>A0A2C5YCS8</accession>
<organism evidence="2 3">
    <name type="scientific">Ophiocordyceps australis</name>
    <dbReference type="NCBI Taxonomy" id="1399860"/>
    <lineage>
        <taxon>Eukaryota</taxon>
        <taxon>Fungi</taxon>
        <taxon>Dikarya</taxon>
        <taxon>Ascomycota</taxon>
        <taxon>Pezizomycotina</taxon>
        <taxon>Sordariomycetes</taxon>
        <taxon>Hypocreomycetidae</taxon>
        <taxon>Hypocreales</taxon>
        <taxon>Ophiocordycipitaceae</taxon>
        <taxon>Ophiocordyceps</taxon>
    </lineage>
</organism>
<feature type="compositionally biased region" description="Low complexity" evidence="1">
    <location>
        <begin position="129"/>
        <end position="138"/>
    </location>
</feature>
<feature type="compositionally biased region" description="Basic and acidic residues" evidence="1">
    <location>
        <begin position="698"/>
        <end position="710"/>
    </location>
</feature>
<feature type="region of interest" description="Disordered" evidence="1">
    <location>
        <begin position="129"/>
        <end position="159"/>
    </location>
</feature>
<feature type="region of interest" description="Disordered" evidence="1">
    <location>
        <begin position="653"/>
        <end position="762"/>
    </location>
</feature>
<dbReference type="AlphaFoldDB" id="A0A2C5YCS8"/>
<feature type="region of interest" description="Disordered" evidence="1">
    <location>
        <begin position="832"/>
        <end position="905"/>
    </location>
</feature>
<feature type="region of interest" description="Disordered" evidence="1">
    <location>
        <begin position="430"/>
        <end position="540"/>
    </location>
</feature>
<proteinExistence type="predicted"/>
<feature type="compositionally biased region" description="Basic and acidic residues" evidence="1">
    <location>
        <begin position="214"/>
        <end position="226"/>
    </location>
</feature>
<feature type="region of interest" description="Disordered" evidence="1">
    <location>
        <begin position="1"/>
        <end position="54"/>
    </location>
</feature>
<feature type="region of interest" description="Disordered" evidence="1">
    <location>
        <begin position="348"/>
        <end position="401"/>
    </location>
</feature>
<comment type="caution">
    <text evidence="2">The sequence shown here is derived from an EMBL/GenBank/DDBJ whole genome shotgun (WGS) entry which is preliminary data.</text>
</comment>
<sequence length="1093" mass="117540">MNRFRGRKKNKDDLSASRVLAEPEPSGPFRMFGRKKSQEEEPKPQIDLTTALPSTDEFRTSLLMTGLSARFSMLREQDDPNSKLGKASDDSVLYPKRQSRLMDFGMGHALPDIAEIESIKSRPFARADSYVSSDDAASTNGSVMNRAKPTEGNNLFGGRQKIYKIAAGSSSKRGGMPGRALYDDDVAQSAFQKLRQADKQRQLLEQEEQDTVESDAHMDFNRRRETSSTTSSNPSASRTSTAATSVASSQLVSSVREWQSAANAAAGFANQSSAVERHQTRTRRLYDQGLAQDLQDQQASALSRMDTLSKKRYFNSRTPDLSPPVPPPAGGFGDRFLERRPIMNKASAPNLRSFSPPNPAGLSHFKPAETATKPQQPEPTKLAFGASPPLSPPMSEADEHSALPLQSNELGKATAMGHSNRPAQQYNETKFAQRQRQLQGRQVESSLQDAAARSRSGSAKRAPLPPSAPEIAVSRELENPTFFDDSDEASTDHMSILPRDPPQLKIERPSDNEHPAFRKSALPTPLSISSPRLSDEDVGSFDQAAKRSMELRAETLLDSPTLGPDSALSSMVRHHLRNDSTASSIYGPSDAEPSPASIDAAIHQSQVAKCGKSIVAARDEDLDAPTRSEASGGQDEFARHLADGARRVRERLTTFVESDTDRSTPNTPLYDGAREAGGVLRPSNGLGIIRSKSSRGSLFERDGSEPDRSKSVQSHTTALSHTASSPPRKPSIDDEEAFKAPQHRTGESSNYDGPGSSVKDDGVHVGLKAFRQARRELQKMRELETQQRHQPISNQSRFPDRAGSDGRPVAGGEALFESAASSIGMGRAVGDQVKSSLAPGRKRSESEAGSFGALNDERIARLRNGSVTREELGETRMPGARRPSQSARPLGALGGNVRHSPPRHGAAATYGMAINATHGAQGFDAPGRRMGRRRDVSDPNAEAAAASHVPRHPRDTPPYSRSRNGSLLSGATSTPNLHAAAAAAAAAATAVSAPPLPPLNPRRKNSPGGWSRSGDDGAGAFRSHTTPPGMYEGGYGLSKAAGAERRPDMYPAAIRRKPSNPNVRVQTSPQQGTGRPAVGRLNMPSNGLPGGMI</sequence>
<feature type="compositionally biased region" description="Low complexity" evidence="1">
    <location>
        <begin position="227"/>
        <end position="245"/>
    </location>
</feature>
<feature type="compositionally biased region" description="Polar residues" evidence="1">
    <location>
        <begin position="430"/>
        <end position="448"/>
    </location>
</feature>
<feature type="compositionally biased region" description="Low complexity" evidence="1">
    <location>
        <begin position="450"/>
        <end position="462"/>
    </location>
</feature>
<gene>
    <name evidence="2" type="ORF">CDD81_6992</name>
</gene>
<feature type="region of interest" description="Disordered" evidence="1">
    <location>
        <begin position="193"/>
        <end position="245"/>
    </location>
</feature>
<reference evidence="2 3" key="1">
    <citation type="submission" date="2017-06" db="EMBL/GenBank/DDBJ databases">
        <title>Ant-infecting Ophiocordyceps genomes reveal a high diversity of potential behavioral manipulation genes and a possible major role for enterotoxins.</title>
        <authorList>
            <person name="De Bekker C."/>
            <person name="Evans H.C."/>
            <person name="Brachmann A."/>
            <person name="Hughes D.P."/>
        </authorList>
    </citation>
    <scope>NUCLEOTIDE SEQUENCE [LARGE SCALE GENOMIC DNA]</scope>
    <source>
        <strain evidence="2 3">Map64</strain>
    </source>
</reference>
<feature type="region of interest" description="Disordered" evidence="1">
    <location>
        <begin position="991"/>
        <end position="1093"/>
    </location>
</feature>
<feature type="compositionally biased region" description="Polar residues" evidence="1">
    <location>
        <begin position="788"/>
        <end position="797"/>
    </location>
</feature>
<dbReference type="EMBL" id="NJET01000007">
    <property type="protein sequence ID" value="PHH66517.1"/>
    <property type="molecule type" value="Genomic_DNA"/>
</dbReference>
<evidence type="ECO:0000256" key="1">
    <source>
        <dbReference type="SAM" id="MobiDB-lite"/>
    </source>
</evidence>
<evidence type="ECO:0000313" key="3">
    <source>
        <dbReference type="Proteomes" id="UP000226192"/>
    </source>
</evidence>
<feature type="region of interest" description="Disordered" evidence="1">
    <location>
        <begin position="781"/>
        <end position="811"/>
    </location>
</feature>
<keyword evidence="3" id="KW-1185">Reference proteome</keyword>
<feature type="compositionally biased region" description="Polar residues" evidence="1">
    <location>
        <begin position="1059"/>
        <end position="1073"/>
    </location>
</feature>
<dbReference type="STRING" id="1399860.A0A2C5YCS8"/>
<name>A0A2C5YCS8_9HYPO</name>
<protein>
    <submittedName>
        <fullName evidence="2">Uncharacterized protein</fullName>
    </submittedName>
</protein>
<dbReference type="Proteomes" id="UP000226192">
    <property type="component" value="Unassembled WGS sequence"/>
</dbReference>
<feature type="compositionally biased region" description="Basic and acidic residues" evidence="1">
    <location>
        <begin position="505"/>
        <end position="516"/>
    </location>
</feature>